<accession>A0A094W7Y5</accession>
<evidence type="ECO:0000313" key="1">
    <source>
        <dbReference type="EMBL" id="KGA93598.1"/>
    </source>
</evidence>
<sequence>MLLSSLSAEKPVHFFKYQATNLSGRSRFLTGNTILPRGR</sequence>
<comment type="caution">
    <text evidence="1">The sequence shown here is derived from an EMBL/GenBank/DDBJ whole genome shotgun (WGS) entry which is preliminary data.</text>
</comment>
<dbReference type="AlphaFoldDB" id="A0A094W7Y5"/>
<evidence type="ECO:0000313" key="2">
    <source>
        <dbReference type="Proteomes" id="UP000029452"/>
    </source>
</evidence>
<organism evidence="1 2">
    <name type="scientific">Leptospirillum ferriphilum</name>
    <dbReference type="NCBI Taxonomy" id="178606"/>
    <lineage>
        <taxon>Bacteria</taxon>
        <taxon>Pseudomonadati</taxon>
        <taxon>Nitrospirota</taxon>
        <taxon>Nitrospiria</taxon>
        <taxon>Nitrospirales</taxon>
        <taxon>Nitrospiraceae</taxon>
        <taxon>Leptospirillum</taxon>
    </lineage>
</organism>
<gene>
    <name evidence="1" type="ORF">LptCag_0211</name>
</gene>
<protein>
    <submittedName>
        <fullName evidence="1">Uncharacterized protein</fullName>
    </submittedName>
</protein>
<name>A0A094W7Y5_9BACT</name>
<dbReference type="Proteomes" id="UP000029452">
    <property type="component" value="Unassembled WGS sequence"/>
</dbReference>
<reference evidence="1 2" key="1">
    <citation type="submission" date="2014-06" db="EMBL/GenBank/DDBJ databases">
        <title>Draft genome sequence of iron oxidizing acidophile Leptospirillum ferriphilum DSM14647.</title>
        <authorList>
            <person name="Cardenas J.P."/>
            <person name="Lazcano M."/>
            <person name="Ossandon F.J."/>
            <person name="Corbett M."/>
            <person name="Holmes D.S."/>
            <person name="Watkin E."/>
        </authorList>
    </citation>
    <scope>NUCLEOTIDE SEQUENCE [LARGE SCALE GENOMIC DNA]</scope>
    <source>
        <strain evidence="1 2">DSM 14647</strain>
    </source>
</reference>
<proteinExistence type="predicted"/>
<dbReference type="PATRIC" id="fig|178606.4.peg.1809"/>
<dbReference type="EMBL" id="JPGK01000006">
    <property type="protein sequence ID" value="KGA93598.1"/>
    <property type="molecule type" value="Genomic_DNA"/>
</dbReference>